<accession>U2H882</accession>
<dbReference type="PANTHER" id="PTHR30273">
    <property type="entry name" value="PERIPLASMIC SIGNAL SENSOR AND SIGMA FACTOR ACTIVATOR FECR-RELATED"/>
    <property type="match status" value="1"/>
</dbReference>
<dbReference type="Proteomes" id="UP000016584">
    <property type="component" value="Unassembled WGS sequence"/>
</dbReference>
<dbReference type="AlphaFoldDB" id="U2H882"/>
<feature type="domain" description="Protein FecR C-terminal" evidence="2">
    <location>
        <begin position="300"/>
        <end position="368"/>
    </location>
</feature>
<dbReference type="InterPro" id="IPR006860">
    <property type="entry name" value="FecR"/>
</dbReference>
<dbReference type="InterPro" id="IPR012373">
    <property type="entry name" value="Ferrdict_sens_TM"/>
</dbReference>
<protein>
    <recommendedName>
        <fullName evidence="5">FecR protein domain-containing protein</fullName>
    </recommendedName>
</protein>
<proteinExistence type="predicted"/>
<dbReference type="RefSeq" id="WP_021071695.1">
    <property type="nucleotide sequence ID" value="NZ_ATDL01000020.1"/>
</dbReference>
<evidence type="ECO:0000313" key="4">
    <source>
        <dbReference type="Proteomes" id="UP000016584"/>
    </source>
</evidence>
<sequence length="369" mass="41766">MEKDYFDKLIEQYSNNQLSEEKRRLLDDWFEGIQHSSGGGLWTNEEKKNIKAMILSETKPVKTLVPLWKKMAVAASVLIVGTAGLWIYQKSNTEINSVAPVVTVDVIKPGEDKGILYHADQEQVQLNTLRKDSLYVFGRIAVERIADNEIRVMPGADSGIEMQHIHAPKGGNFIVQLEDGSRLTLNANSSISFPSSFDGRLREVSTSGEVFFEVEKDRYKRPFIVNAGSSTIKVLGTKFNVNFKEGEFLRTALFEGSVQVSNKDFEVRLEPGEELRVDAKGKYTVREFDSERVGAWKEGYFALDNKNVEEIMQEVADWYNVEVSYADVNLDIRYQGSISKFSDIHTVLEILALAKGNTFEIKGRRIMVK</sequence>
<dbReference type="PIRSF" id="PIRSF018266">
    <property type="entry name" value="FecR"/>
    <property type="match status" value="1"/>
</dbReference>
<keyword evidence="4" id="KW-1185">Reference proteome</keyword>
<organism evidence="3 4">
    <name type="scientific">Sphingobacterium paucimobilis HER1398</name>
    <dbReference type="NCBI Taxonomy" id="1346330"/>
    <lineage>
        <taxon>Bacteria</taxon>
        <taxon>Pseudomonadati</taxon>
        <taxon>Bacteroidota</taxon>
        <taxon>Sphingobacteriia</taxon>
        <taxon>Sphingobacteriales</taxon>
        <taxon>Sphingobacteriaceae</taxon>
        <taxon>Sphingobacterium</taxon>
    </lineage>
</organism>
<dbReference type="Gene3D" id="2.60.120.1440">
    <property type="match status" value="1"/>
</dbReference>
<dbReference type="Gene3D" id="3.55.50.30">
    <property type="match status" value="1"/>
</dbReference>
<reference evidence="3 4" key="1">
    <citation type="journal article" date="2013" name="Genome Announc.">
        <title>The Draft Genome Sequence of Sphingomonas paucimobilis Strain HER1398 (Proteobacteria), Host to the Giant PAU Phage, Indicates That It Is a Member of the Genus Sphingobacterium (Bacteroidetes).</title>
        <authorList>
            <person name="White R.A.III."/>
            <person name="Suttle C.A."/>
        </authorList>
    </citation>
    <scope>NUCLEOTIDE SEQUENCE [LARGE SCALE GENOMIC DNA]</scope>
    <source>
        <strain evidence="3 4">HER1398</strain>
    </source>
</reference>
<dbReference type="InterPro" id="IPR032508">
    <property type="entry name" value="FecR_C"/>
</dbReference>
<dbReference type="GO" id="GO:0016989">
    <property type="term" value="F:sigma factor antagonist activity"/>
    <property type="evidence" value="ECO:0007669"/>
    <property type="project" value="TreeGrafter"/>
</dbReference>
<dbReference type="STRING" id="1346330.M472_04015"/>
<dbReference type="OrthoDB" id="1099963at2"/>
<dbReference type="eggNOG" id="COG3712">
    <property type="taxonomic scope" value="Bacteria"/>
</dbReference>
<evidence type="ECO:0008006" key="5">
    <source>
        <dbReference type="Google" id="ProtNLM"/>
    </source>
</evidence>
<evidence type="ECO:0000313" key="3">
    <source>
        <dbReference type="EMBL" id="ERJ57926.1"/>
    </source>
</evidence>
<evidence type="ECO:0000259" key="2">
    <source>
        <dbReference type="Pfam" id="PF16344"/>
    </source>
</evidence>
<gene>
    <name evidence="3" type="ORF">M472_04015</name>
</gene>
<feature type="domain" description="FecR protein" evidence="1">
    <location>
        <begin position="166"/>
        <end position="259"/>
    </location>
</feature>
<name>U2H882_9SPHI</name>
<dbReference type="Pfam" id="PF04773">
    <property type="entry name" value="FecR"/>
    <property type="match status" value="1"/>
</dbReference>
<dbReference type="PANTHER" id="PTHR30273:SF2">
    <property type="entry name" value="PROTEIN FECR"/>
    <property type="match status" value="1"/>
</dbReference>
<dbReference type="EMBL" id="ATDL01000020">
    <property type="protein sequence ID" value="ERJ57926.1"/>
    <property type="molecule type" value="Genomic_DNA"/>
</dbReference>
<dbReference type="PATRIC" id="fig|1346330.5.peg.3563"/>
<comment type="caution">
    <text evidence="3">The sequence shown here is derived from an EMBL/GenBank/DDBJ whole genome shotgun (WGS) entry which is preliminary data.</text>
</comment>
<evidence type="ECO:0000259" key="1">
    <source>
        <dbReference type="Pfam" id="PF04773"/>
    </source>
</evidence>
<dbReference type="Pfam" id="PF16344">
    <property type="entry name" value="FecR_C"/>
    <property type="match status" value="1"/>
</dbReference>